<sequence length="736" mass="78963">MCYHMVKVRSLLGSLNRLEEVLRVGFKRSLQLKIVAMVLTVVLVVFAGMIGTISYMNRRESMEQARDLAMSRSTEFANQMKLRLDSGLEVARTLGHVLEGLVRTDEGNREMVNSILSETLKANPDFFGLWTCWEPDAFDGQDYAYAYIEGHDETGRFIPYWFKDGGEVKLVPLEGYDTPGEGDFYLVPMERGRETILEPFQYDTGDRTVTLTSLVVPIEIDGTKVGAVGVDISVDSLNGINDEAKLYDTGFGRLMSAKGVVVAHPDHDRIGKPIGETVGDRGAYFLKKIASGDSWFDEAWSVSLNDMVYKAFAPVIVGDTGTPWSFGAVIEKGEVMEASDRMLYFTLVIAAAGLVLVVGAVWLVAGRIVRPLRKISEMAARAQEGDLTMTREDFGVDSEDEIGTVVDGLSAMVASQAESVAQIDMAAKAVSRISKELLELSGRTNSSVETVETGLAQTSELSESNSASIEETTAGIEEVASGAQTMAKSAADGATAGREAGETARSSVDKVEAVVRDLSDVERQSAESVEAMEELGAAVRDIAGFVETITAIADQTNLLALNAAIEAARAGEAGRGFAVVAEEVRKLAEESNSAAGEVAKLMEGLEANSRQSIAVTEETGKVITDIVARGKEAGADLKDALGKISTVVEAIDSVAAISQEQAASSQEMASAMDQITMGTTKIAESVREMTESAGEARKAAHSVAEMAKELDLQGDDLTARIARFKVREGERAIVSR</sequence>
<name>D2Z6W5_9BACT</name>
<evidence type="ECO:0000256" key="4">
    <source>
        <dbReference type="SAM" id="MobiDB-lite"/>
    </source>
</evidence>
<dbReference type="Pfam" id="PF00672">
    <property type="entry name" value="HAMP"/>
    <property type="match status" value="1"/>
</dbReference>
<evidence type="ECO:0000256" key="3">
    <source>
        <dbReference type="PROSITE-ProRule" id="PRU00284"/>
    </source>
</evidence>
<feature type="domain" description="Methyl-accepting transducer" evidence="6">
    <location>
        <begin position="440"/>
        <end position="676"/>
    </location>
</feature>
<evidence type="ECO:0000259" key="6">
    <source>
        <dbReference type="PROSITE" id="PS50111"/>
    </source>
</evidence>
<dbReference type="InterPro" id="IPR004089">
    <property type="entry name" value="MCPsignal_dom"/>
</dbReference>
<evidence type="ECO:0000259" key="7">
    <source>
        <dbReference type="PROSITE" id="PS50885"/>
    </source>
</evidence>
<dbReference type="Gene3D" id="3.30.450.20">
    <property type="entry name" value="PAS domain"/>
    <property type="match status" value="2"/>
</dbReference>
<dbReference type="SUPFAM" id="SSF58104">
    <property type="entry name" value="Methyl-accepting chemotaxis protein (MCP) signaling domain"/>
    <property type="match status" value="1"/>
</dbReference>
<evidence type="ECO:0000313" key="9">
    <source>
        <dbReference type="Proteomes" id="UP000006427"/>
    </source>
</evidence>
<dbReference type="PROSITE" id="PS50111">
    <property type="entry name" value="CHEMOTAXIS_TRANSDUC_2"/>
    <property type="match status" value="1"/>
</dbReference>
<reference evidence="8 9" key="1">
    <citation type="journal article" date="2010" name="Stand. Genomic Sci.">
        <title>Permanent draft genome sequence of Dethiosulfovibrio peptidovorans type strain (SEBR 4207).</title>
        <authorList>
            <person name="Labutti K."/>
            <person name="Mayilraj S."/>
            <person name="Clum A."/>
            <person name="Lucas S."/>
            <person name="Glavina Del Rio T."/>
            <person name="Nolan M."/>
            <person name="Tice H."/>
            <person name="Cheng J.F."/>
            <person name="Pitluck S."/>
            <person name="Liolios K."/>
            <person name="Ivanova N."/>
            <person name="Mavromatis K."/>
            <person name="Mikhailova N."/>
            <person name="Pati A."/>
            <person name="Goodwin L."/>
            <person name="Chen A."/>
            <person name="Palaniappan K."/>
            <person name="Land M."/>
            <person name="Hauser L."/>
            <person name="Chang Y.J."/>
            <person name="Jeffries C.D."/>
            <person name="Rohde M."/>
            <person name="Spring S."/>
            <person name="Goker M."/>
            <person name="Woyke T."/>
            <person name="Bristow J."/>
            <person name="Eisen J.A."/>
            <person name="Markowitz V."/>
            <person name="Hugenholtz P."/>
            <person name="Kyrpides N.C."/>
            <person name="Klenk H.P."/>
            <person name="Lapidus A."/>
        </authorList>
    </citation>
    <scope>NUCLEOTIDE SEQUENCE [LARGE SCALE GENOMIC DNA]</scope>
    <source>
        <strain evidence="8 9">DSM 11002</strain>
    </source>
</reference>
<keyword evidence="9" id="KW-1185">Reference proteome</keyword>
<evidence type="ECO:0000313" key="8">
    <source>
        <dbReference type="EMBL" id="EFC91212.1"/>
    </source>
</evidence>
<evidence type="ECO:0000256" key="2">
    <source>
        <dbReference type="ARBA" id="ARBA00029447"/>
    </source>
</evidence>
<gene>
    <name evidence="8" type="ORF">Dpep_1186</name>
</gene>
<keyword evidence="1 3" id="KW-0807">Transducer</keyword>
<keyword evidence="5" id="KW-0812">Transmembrane</keyword>
<dbReference type="Pfam" id="PF22673">
    <property type="entry name" value="MCP-like_PDC_1"/>
    <property type="match status" value="1"/>
</dbReference>
<keyword evidence="5" id="KW-1133">Transmembrane helix</keyword>
<dbReference type="CDD" id="cd11386">
    <property type="entry name" value="MCP_signal"/>
    <property type="match status" value="1"/>
</dbReference>
<feature type="transmembrane region" description="Helical" evidence="5">
    <location>
        <begin position="342"/>
        <end position="365"/>
    </location>
</feature>
<feature type="domain" description="HAMP" evidence="7">
    <location>
        <begin position="366"/>
        <end position="421"/>
    </location>
</feature>
<dbReference type="CDD" id="cd06225">
    <property type="entry name" value="HAMP"/>
    <property type="match status" value="1"/>
</dbReference>
<comment type="caution">
    <text evidence="8">The sequence shown here is derived from an EMBL/GenBank/DDBJ whole genome shotgun (WGS) entry which is preliminary data.</text>
</comment>
<dbReference type="Pfam" id="PF00015">
    <property type="entry name" value="MCPsignal"/>
    <property type="match status" value="1"/>
</dbReference>
<dbReference type="PaxDb" id="469381-Dpep_1186"/>
<dbReference type="CDD" id="cd12913">
    <property type="entry name" value="PDC1_MCP_like"/>
    <property type="match status" value="1"/>
</dbReference>
<dbReference type="STRING" id="469381.Dpep_1186"/>
<dbReference type="EMBL" id="ABTR02000001">
    <property type="protein sequence ID" value="EFC91212.1"/>
    <property type="molecule type" value="Genomic_DNA"/>
</dbReference>
<dbReference type="InterPro" id="IPR003660">
    <property type="entry name" value="HAMP_dom"/>
</dbReference>
<evidence type="ECO:0000256" key="1">
    <source>
        <dbReference type="ARBA" id="ARBA00023224"/>
    </source>
</evidence>
<evidence type="ECO:0000256" key="5">
    <source>
        <dbReference type="SAM" id="Phobius"/>
    </source>
</evidence>
<dbReference type="eggNOG" id="COG0840">
    <property type="taxonomic scope" value="Bacteria"/>
</dbReference>
<dbReference type="GO" id="GO:0007165">
    <property type="term" value="P:signal transduction"/>
    <property type="evidence" value="ECO:0007669"/>
    <property type="project" value="UniProtKB-KW"/>
</dbReference>
<dbReference type="SMART" id="SM00304">
    <property type="entry name" value="HAMP"/>
    <property type="match status" value="1"/>
</dbReference>
<feature type="transmembrane region" description="Helical" evidence="5">
    <location>
        <begin position="34"/>
        <end position="56"/>
    </location>
</feature>
<dbReference type="CDD" id="cd12912">
    <property type="entry name" value="PDC2_MCP_like"/>
    <property type="match status" value="1"/>
</dbReference>
<dbReference type="PANTHER" id="PTHR32089">
    <property type="entry name" value="METHYL-ACCEPTING CHEMOTAXIS PROTEIN MCPB"/>
    <property type="match status" value="1"/>
</dbReference>
<dbReference type="Gene3D" id="1.10.287.950">
    <property type="entry name" value="Methyl-accepting chemotaxis protein"/>
    <property type="match status" value="1"/>
</dbReference>
<dbReference type="Proteomes" id="UP000006427">
    <property type="component" value="Unassembled WGS sequence"/>
</dbReference>
<protein>
    <submittedName>
        <fullName evidence="8">Methyl-accepting chemotaxis sensory transducer</fullName>
    </submittedName>
</protein>
<dbReference type="PANTHER" id="PTHR32089:SF112">
    <property type="entry name" value="LYSOZYME-LIKE PROTEIN-RELATED"/>
    <property type="match status" value="1"/>
</dbReference>
<proteinExistence type="inferred from homology"/>
<accession>D2Z6W5</accession>
<dbReference type="GO" id="GO:0016020">
    <property type="term" value="C:membrane"/>
    <property type="evidence" value="ECO:0007669"/>
    <property type="project" value="InterPro"/>
</dbReference>
<dbReference type="SMART" id="SM00283">
    <property type="entry name" value="MA"/>
    <property type="match status" value="1"/>
</dbReference>
<dbReference type="PROSITE" id="PS50885">
    <property type="entry name" value="HAMP"/>
    <property type="match status" value="1"/>
</dbReference>
<comment type="similarity">
    <text evidence="2">Belongs to the methyl-accepting chemotaxis (MCP) protein family.</text>
</comment>
<feature type="region of interest" description="Disordered" evidence="4">
    <location>
        <begin position="448"/>
        <end position="467"/>
    </location>
</feature>
<organism evidence="8 9">
    <name type="scientific">Dethiosulfovibrio peptidovorans DSM 11002</name>
    <dbReference type="NCBI Taxonomy" id="469381"/>
    <lineage>
        <taxon>Bacteria</taxon>
        <taxon>Thermotogati</taxon>
        <taxon>Synergistota</taxon>
        <taxon>Synergistia</taxon>
        <taxon>Synergistales</taxon>
        <taxon>Dethiosulfovibrionaceae</taxon>
        <taxon>Dethiosulfovibrio</taxon>
    </lineage>
</organism>
<keyword evidence="5" id="KW-0472">Membrane</keyword>
<dbReference type="AlphaFoldDB" id="D2Z6W5"/>
<dbReference type="Gene3D" id="6.10.340.10">
    <property type="match status" value="1"/>
</dbReference>